<keyword evidence="2" id="KW-1185">Reference proteome</keyword>
<organism evidence="1 2">
    <name type="scientific">Nonomuraea recticatena</name>
    <dbReference type="NCBI Taxonomy" id="46178"/>
    <lineage>
        <taxon>Bacteria</taxon>
        <taxon>Bacillati</taxon>
        <taxon>Actinomycetota</taxon>
        <taxon>Actinomycetes</taxon>
        <taxon>Streptosporangiales</taxon>
        <taxon>Streptosporangiaceae</taxon>
        <taxon>Nonomuraea</taxon>
    </lineage>
</organism>
<accession>A0ABP6FLI6</accession>
<reference evidence="2" key="1">
    <citation type="journal article" date="2019" name="Int. J. Syst. Evol. Microbiol.">
        <title>The Global Catalogue of Microorganisms (GCM) 10K type strain sequencing project: providing services to taxonomists for standard genome sequencing and annotation.</title>
        <authorList>
            <consortium name="The Broad Institute Genomics Platform"/>
            <consortium name="The Broad Institute Genome Sequencing Center for Infectious Disease"/>
            <person name="Wu L."/>
            <person name="Ma J."/>
        </authorList>
    </citation>
    <scope>NUCLEOTIDE SEQUENCE [LARGE SCALE GENOMIC DNA]</scope>
    <source>
        <strain evidence="2">JCM 6835</strain>
    </source>
</reference>
<evidence type="ECO:0000313" key="1">
    <source>
        <dbReference type="EMBL" id="GAA2691451.1"/>
    </source>
</evidence>
<dbReference type="EMBL" id="BAAATE010000033">
    <property type="protein sequence ID" value="GAA2691451.1"/>
    <property type="molecule type" value="Genomic_DNA"/>
</dbReference>
<protein>
    <recommendedName>
        <fullName evidence="3">HTH cro/C1-type domain-containing protein</fullName>
    </recommendedName>
</protein>
<sequence>MLTNMQHGGVILRGLRHQRRLTLDELSGPQLSIRRLILIEDGVDATPGELRELAVKLQCPPLVLRHGLAADRGAEIKQELAGADEALAQGMSAKARAQYAALVADPELGSRPDLWRQAELGLALAAEADGDLPDAIERLTHLLNVLAPLDEQLPPMAYEDPEETEQRIAIALALCRCLREVGDLTASVRIGDLAFSRELPGGWTDRGIELGATLLAAYIERGEQTTCQALATQLLEAAEQLGTPRALRAACWNGATVAAMDGDARRAAELGDRALAAHAQLTDPRSTGRLRARLAENLLTYCPAEHDRARRMLLEAEGELAGSAASAIDLAYCQLSLARADLLAGDATAAASQAGELATRHPAALNLVADAHLLVADALRALKRTHAAAEVRAGAGEQLEQMNAPGRASKAFAESAAELEQLGDLEGSTRAYQRALSVGDLAGY</sequence>
<proteinExistence type="predicted"/>
<name>A0ABP6FLI6_9ACTN</name>
<comment type="caution">
    <text evidence="1">The sequence shown here is derived from an EMBL/GenBank/DDBJ whole genome shotgun (WGS) entry which is preliminary data.</text>
</comment>
<dbReference type="RefSeq" id="WP_346154342.1">
    <property type="nucleotide sequence ID" value="NZ_BAAATE010000033.1"/>
</dbReference>
<gene>
    <name evidence="1" type="ORF">GCM10010412_081740</name>
</gene>
<dbReference type="Proteomes" id="UP001501666">
    <property type="component" value="Unassembled WGS sequence"/>
</dbReference>
<evidence type="ECO:0000313" key="2">
    <source>
        <dbReference type="Proteomes" id="UP001501666"/>
    </source>
</evidence>
<evidence type="ECO:0008006" key="3">
    <source>
        <dbReference type="Google" id="ProtNLM"/>
    </source>
</evidence>